<dbReference type="EMBL" id="OVEO01000010">
    <property type="protein sequence ID" value="SPQ98793.1"/>
    <property type="molecule type" value="Genomic_DNA"/>
</dbReference>
<dbReference type="Proteomes" id="UP000039324">
    <property type="component" value="Unassembled WGS sequence"/>
</dbReference>
<evidence type="ECO:0000256" key="6">
    <source>
        <dbReference type="ARBA" id="ARBA00022833"/>
    </source>
</evidence>
<dbReference type="Proteomes" id="UP000290189">
    <property type="component" value="Unassembled WGS sequence"/>
</dbReference>
<evidence type="ECO:0000259" key="10">
    <source>
        <dbReference type="PROSITE" id="PS50089"/>
    </source>
</evidence>
<dbReference type="PROSITE" id="PS00518">
    <property type="entry name" value="ZF_RING_1"/>
    <property type="match status" value="1"/>
</dbReference>
<keyword evidence="12" id="KW-0496">Mitochondrion</keyword>
<dbReference type="PANTHER" id="PTHR46077:SF1">
    <property type="entry name" value="TOP1 BINDING ARGININE_SERINE RICH PROTEIN, E3 UBIQUITIN LIGASE"/>
    <property type="match status" value="1"/>
</dbReference>
<dbReference type="EC" id="2.3.2.27" evidence="2"/>
<accession>A0A0G4J2Y1</accession>
<dbReference type="GO" id="GO:0000209">
    <property type="term" value="P:protein polyubiquitination"/>
    <property type="evidence" value="ECO:0007669"/>
    <property type="project" value="TreeGrafter"/>
</dbReference>
<proteinExistence type="predicted"/>
<evidence type="ECO:0000313" key="11">
    <source>
        <dbReference type="EMBL" id="CEP01930.1"/>
    </source>
</evidence>
<reference evidence="11 13" key="1">
    <citation type="submission" date="2015-02" db="EMBL/GenBank/DDBJ databases">
        <authorList>
            <person name="Chooi Y.-H."/>
        </authorList>
    </citation>
    <scope>NUCLEOTIDE SEQUENCE [LARGE SCALE GENOMIC DNA]</scope>
    <source>
        <strain evidence="11">E3</strain>
    </source>
</reference>
<dbReference type="SUPFAM" id="SSF57850">
    <property type="entry name" value="RING/U-box"/>
    <property type="match status" value="1"/>
</dbReference>
<evidence type="ECO:0000256" key="3">
    <source>
        <dbReference type="ARBA" id="ARBA00022679"/>
    </source>
</evidence>
<gene>
    <name evidence="11" type="ORF">PBRA_002195</name>
    <name evidence="12" type="ORF">PLBR_LOCUS6008</name>
</gene>
<dbReference type="GO" id="GO:0008270">
    <property type="term" value="F:zinc ion binding"/>
    <property type="evidence" value="ECO:0007669"/>
    <property type="project" value="UniProtKB-KW"/>
</dbReference>
<protein>
    <recommendedName>
        <fullName evidence="2">RING-type E3 ubiquitin transferase</fullName>
        <ecNumber evidence="2">2.3.2.27</ecNumber>
    </recommendedName>
</protein>
<evidence type="ECO:0000256" key="5">
    <source>
        <dbReference type="ARBA" id="ARBA00022771"/>
    </source>
</evidence>
<comment type="catalytic activity">
    <reaction evidence="1">
        <text>S-ubiquitinyl-[E2 ubiquitin-conjugating enzyme]-L-cysteine + [acceptor protein]-L-lysine = [E2 ubiquitin-conjugating enzyme]-L-cysteine + N(6)-ubiquitinyl-[acceptor protein]-L-lysine.</text>
        <dbReference type="EC" id="2.3.2.27"/>
    </reaction>
</comment>
<keyword evidence="13" id="KW-1185">Reference proteome</keyword>
<dbReference type="InterPro" id="IPR017907">
    <property type="entry name" value="Znf_RING_CS"/>
</dbReference>
<dbReference type="InterPro" id="IPR001841">
    <property type="entry name" value="Znf_RING"/>
</dbReference>
<evidence type="ECO:0000313" key="13">
    <source>
        <dbReference type="Proteomes" id="UP000039324"/>
    </source>
</evidence>
<evidence type="ECO:0000256" key="7">
    <source>
        <dbReference type="ARBA" id="ARBA00023015"/>
    </source>
</evidence>
<dbReference type="OrthoDB" id="21204at2759"/>
<reference evidence="12 14" key="2">
    <citation type="submission" date="2018-03" db="EMBL/GenBank/DDBJ databases">
        <authorList>
            <person name="Fogelqvist J."/>
        </authorList>
    </citation>
    <scope>NUCLEOTIDE SEQUENCE [LARGE SCALE GENOMIC DNA]</scope>
</reference>
<dbReference type="SMART" id="SM00184">
    <property type="entry name" value="RING"/>
    <property type="match status" value="1"/>
</dbReference>
<dbReference type="GO" id="GO:0006513">
    <property type="term" value="P:protein monoubiquitination"/>
    <property type="evidence" value="ECO:0007669"/>
    <property type="project" value="TreeGrafter"/>
</dbReference>
<evidence type="ECO:0000256" key="9">
    <source>
        <dbReference type="PROSITE-ProRule" id="PRU00175"/>
    </source>
</evidence>
<keyword evidence="5 9" id="KW-0863">Zinc-finger</keyword>
<dbReference type="Gene3D" id="3.30.40.10">
    <property type="entry name" value="Zinc/RING finger domain, C3HC4 (zinc finger)"/>
    <property type="match status" value="1"/>
</dbReference>
<dbReference type="Pfam" id="PF00097">
    <property type="entry name" value="zf-C3HC4"/>
    <property type="match status" value="1"/>
</dbReference>
<dbReference type="GO" id="GO:0061630">
    <property type="term" value="F:ubiquitin protein ligase activity"/>
    <property type="evidence" value="ECO:0007669"/>
    <property type="project" value="UniProtKB-EC"/>
</dbReference>
<sequence length="225" mass="25488">MPSSESGDDGDDDVAVCPICLGEIVHPTVANLTCLHQFCRDCIVRWVAVRPVCPVCRTASPAARVGVVLTQQVLVRWRQLIYERGLRAIPTTSQTRALTPEQIRSPELRKWLFRELIAVCGFKDDPKNSSLEYAVNAVLAVLLDLRTIGESKAVDILSIFMSACSRPRLEVFLHELQCRAYSALDNLNYDSYVRYREGLSGPIADSQYPGIRKRLDTRRRKRLRR</sequence>
<evidence type="ECO:0000256" key="2">
    <source>
        <dbReference type="ARBA" id="ARBA00012483"/>
    </source>
</evidence>
<dbReference type="AlphaFoldDB" id="A0A0G4J2Y1"/>
<dbReference type="PANTHER" id="PTHR46077">
    <property type="entry name" value="E3 UBIQUITIN-PROTEIN LIGASE TOPORS"/>
    <property type="match status" value="1"/>
</dbReference>
<dbReference type="InterPro" id="IPR013083">
    <property type="entry name" value="Znf_RING/FYVE/PHD"/>
</dbReference>
<evidence type="ECO:0000256" key="1">
    <source>
        <dbReference type="ARBA" id="ARBA00000900"/>
    </source>
</evidence>
<evidence type="ECO:0000313" key="14">
    <source>
        <dbReference type="Proteomes" id="UP000290189"/>
    </source>
</evidence>
<dbReference type="PROSITE" id="PS50089">
    <property type="entry name" value="ZF_RING_2"/>
    <property type="match status" value="1"/>
</dbReference>
<name>A0A0G4J2Y1_PLABS</name>
<keyword evidence="8" id="KW-0804">Transcription</keyword>
<keyword evidence="3" id="KW-0808">Transferase</keyword>
<dbReference type="EMBL" id="CDSF01000122">
    <property type="protein sequence ID" value="CEP01930.1"/>
    <property type="molecule type" value="Genomic_DNA"/>
</dbReference>
<geneLocation type="mitochondrion" evidence="12"/>
<organism evidence="11 13">
    <name type="scientific">Plasmodiophora brassicae</name>
    <name type="common">Clubroot disease agent</name>
    <dbReference type="NCBI Taxonomy" id="37360"/>
    <lineage>
        <taxon>Eukaryota</taxon>
        <taxon>Sar</taxon>
        <taxon>Rhizaria</taxon>
        <taxon>Endomyxa</taxon>
        <taxon>Phytomyxea</taxon>
        <taxon>Plasmodiophorida</taxon>
        <taxon>Plasmodiophoridae</taxon>
        <taxon>Plasmodiophora</taxon>
    </lineage>
</organism>
<feature type="domain" description="RING-type" evidence="10">
    <location>
        <begin position="17"/>
        <end position="57"/>
    </location>
</feature>
<keyword evidence="7" id="KW-0805">Transcription regulation</keyword>
<evidence type="ECO:0000256" key="4">
    <source>
        <dbReference type="ARBA" id="ARBA00022723"/>
    </source>
</evidence>
<keyword evidence="6" id="KW-0862">Zinc</keyword>
<dbReference type="InterPro" id="IPR018957">
    <property type="entry name" value="Znf_C3HC4_RING-type"/>
</dbReference>
<evidence type="ECO:0000256" key="8">
    <source>
        <dbReference type="ARBA" id="ARBA00023163"/>
    </source>
</evidence>
<keyword evidence="4" id="KW-0479">Metal-binding</keyword>
<evidence type="ECO:0000313" key="12">
    <source>
        <dbReference type="EMBL" id="SPQ98793.1"/>
    </source>
</evidence>